<gene>
    <name evidence="1" type="primary">Nfu_g_1_025014</name>
</gene>
<reference evidence="1" key="2">
    <citation type="submission" date="2016-06" db="EMBL/GenBank/DDBJ databases">
        <title>The genome of a short-lived fish provides insights into sex chromosome evolution and the genetic control of aging.</title>
        <authorList>
            <person name="Reichwald K."/>
            <person name="Felder M."/>
            <person name="Petzold A."/>
            <person name="Koch P."/>
            <person name="Groth M."/>
            <person name="Platzer M."/>
        </authorList>
    </citation>
    <scope>NUCLEOTIDE SEQUENCE</scope>
    <source>
        <tissue evidence="1">Brain</tissue>
    </source>
</reference>
<evidence type="ECO:0000313" key="1">
    <source>
        <dbReference type="EMBL" id="SBR49832.1"/>
    </source>
</evidence>
<accession>A0A1A8LYX8</accession>
<reference evidence="1" key="1">
    <citation type="submission" date="2016-05" db="EMBL/GenBank/DDBJ databases">
        <authorList>
            <person name="Lavstsen T."/>
            <person name="Jespersen J.S."/>
        </authorList>
    </citation>
    <scope>NUCLEOTIDE SEQUENCE</scope>
    <source>
        <tissue evidence="1">Brain</tissue>
    </source>
</reference>
<dbReference type="AlphaFoldDB" id="A0A1A8LYX8"/>
<protein>
    <submittedName>
        <fullName evidence="1">Lambda-recombinase-like protein</fullName>
    </submittedName>
</protein>
<dbReference type="EMBL" id="HAEF01010142">
    <property type="protein sequence ID" value="SBR49832.1"/>
    <property type="molecule type" value="Transcribed_RNA"/>
</dbReference>
<dbReference type="PANTHER" id="PTHR33050:SF7">
    <property type="entry name" value="RIBONUCLEASE H"/>
    <property type="match status" value="1"/>
</dbReference>
<dbReference type="InterPro" id="IPR052055">
    <property type="entry name" value="Hepadnavirus_pol/RT"/>
</dbReference>
<dbReference type="PANTHER" id="PTHR33050">
    <property type="entry name" value="REVERSE TRANSCRIPTASE DOMAIN-CONTAINING PROTEIN"/>
    <property type="match status" value="1"/>
</dbReference>
<dbReference type="CDD" id="cd09275">
    <property type="entry name" value="RNase_HI_RT_DIRS1"/>
    <property type="match status" value="1"/>
</dbReference>
<proteinExistence type="predicted"/>
<name>A0A1A8LYX8_9TELE</name>
<organism evidence="1">
    <name type="scientific">Nothobranchius pienaari</name>
    <dbReference type="NCBI Taxonomy" id="704102"/>
    <lineage>
        <taxon>Eukaryota</taxon>
        <taxon>Metazoa</taxon>
        <taxon>Chordata</taxon>
        <taxon>Craniata</taxon>
        <taxon>Vertebrata</taxon>
        <taxon>Euteleostomi</taxon>
        <taxon>Actinopterygii</taxon>
        <taxon>Neopterygii</taxon>
        <taxon>Teleostei</taxon>
        <taxon>Neoteleostei</taxon>
        <taxon>Acanthomorphata</taxon>
        <taxon>Ovalentaria</taxon>
        <taxon>Atherinomorphae</taxon>
        <taxon>Cyprinodontiformes</taxon>
        <taxon>Nothobranchiidae</taxon>
        <taxon>Nothobranchius</taxon>
    </lineage>
</organism>
<sequence length="271" mass="29958">MWSVRHFAALLDGHHVEVHADSQVAAAYINRQGGVRSLPLLRVATDLLCWAHVHLLSIKATYIPRVLNVAADILSRGGPRDSDWRLHPALISQIWIRFGEPSVDLFTARENAQCRLWFSLSPRDHPPLGADAFSHQPWSQTLLYASPGPSSVGTALCNSGSSQTLVCVMVYGPASASVWLPVEGGRPSPGGWDNQTSSRNRPTAVGLAAERSRSGFLGCLMMWSPRFRVRGRLLPSHLMLLNGQLSRNGAESGMFKRSPASWRMSYRFCRY</sequence>